<dbReference type="PANTHER" id="PTHR34598:SF3">
    <property type="entry name" value="OXIDOREDUCTASE AN1597"/>
    <property type="match status" value="1"/>
</dbReference>
<dbReference type="InterPro" id="IPR044053">
    <property type="entry name" value="AsaB-like"/>
</dbReference>
<reference evidence="2 3" key="1">
    <citation type="submission" date="2018-06" db="EMBL/GenBank/DDBJ databases">
        <title>Complete Genomes of Monosporascus.</title>
        <authorList>
            <person name="Robinson A.J."/>
            <person name="Natvig D.O."/>
        </authorList>
    </citation>
    <scope>NUCLEOTIDE SEQUENCE [LARGE SCALE GENOMIC DNA]</scope>
    <source>
        <strain evidence="2 3">CBS 609.92</strain>
    </source>
</reference>
<evidence type="ECO:0000313" key="2">
    <source>
        <dbReference type="EMBL" id="RYO89731.1"/>
    </source>
</evidence>
<accession>A0ABY0HC71</accession>
<dbReference type="NCBIfam" id="NF041278">
    <property type="entry name" value="CmcJ_NvfI_EfuI"/>
    <property type="match status" value="1"/>
</dbReference>
<comment type="caution">
    <text evidence="2">The sequence shown here is derived from an EMBL/GenBank/DDBJ whole genome shotgun (WGS) entry which is preliminary data.</text>
</comment>
<sequence length="293" mass="32964">MAAAAIIGRPTTGMCGMWNGTKDDQEAYVDFSTGDTNINPPLEVNCEVQDLRITKPTFAEAGYELVDHKTKMSPEDFLNGKDDKTLLESVYFQECKDLVQRTTGAKVVIPYIFRLRHQSVKPGGFATKDVGVSSLPIAHCDRDPISGASSLRDVLGAEEAERMMKAYPRFAQVNVWRGIGQTVSRWPLLLIDTKECESWDYETHLAKIFPTNDPRVAIRGQKPHDSVLKHDPGYRYFYASDMRVDEALVFSSFDSVKSKVVPHGAFWDNSTQDDAPARRSIEVRTWAFFEDAE</sequence>
<evidence type="ECO:0000313" key="3">
    <source>
        <dbReference type="Proteomes" id="UP000294003"/>
    </source>
</evidence>
<keyword evidence="3" id="KW-1185">Reference proteome</keyword>
<proteinExistence type="inferred from homology"/>
<protein>
    <submittedName>
        <fullName evidence="2">Uncharacterized protein</fullName>
    </submittedName>
</protein>
<gene>
    <name evidence="2" type="ORF">DL762_003096</name>
</gene>
<name>A0ABY0HC71_9PEZI</name>
<organism evidence="2 3">
    <name type="scientific">Monosporascus cannonballus</name>
    <dbReference type="NCBI Taxonomy" id="155416"/>
    <lineage>
        <taxon>Eukaryota</taxon>
        <taxon>Fungi</taxon>
        <taxon>Dikarya</taxon>
        <taxon>Ascomycota</taxon>
        <taxon>Pezizomycotina</taxon>
        <taxon>Sordariomycetes</taxon>
        <taxon>Xylariomycetidae</taxon>
        <taxon>Xylariales</taxon>
        <taxon>Xylariales incertae sedis</taxon>
        <taxon>Monosporascus</taxon>
    </lineage>
</organism>
<dbReference type="Proteomes" id="UP000294003">
    <property type="component" value="Unassembled WGS sequence"/>
</dbReference>
<dbReference type="PANTHER" id="PTHR34598">
    <property type="entry name" value="BLL6449 PROTEIN"/>
    <property type="match status" value="1"/>
</dbReference>
<evidence type="ECO:0000256" key="1">
    <source>
        <dbReference type="ARBA" id="ARBA00023604"/>
    </source>
</evidence>
<comment type="similarity">
    <text evidence="1">Belongs to the asaB hydroxylase/desaturase family.</text>
</comment>
<dbReference type="EMBL" id="QJNS01000068">
    <property type="protein sequence ID" value="RYO89731.1"/>
    <property type="molecule type" value="Genomic_DNA"/>
</dbReference>